<dbReference type="InterPro" id="IPR002300">
    <property type="entry name" value="aa-tRNA-synth_Ia"/>
</dbReference>
<sequence>MNRQVCRRAASSASLVNKTPLTQLDKKWAKIWLEESGSFHPGKKNVDPNAPSFYCLSMFPYPSGTLHMGHLRVYTVSDVMARFKRLKGFNVIHPMGWDAFGLPAENAAIERGVNPAVWTKSNISKMKDQMRLMLADFDWDREVTTCSPDYYKWTQKIFLLLYERGLAYRKEAEINWDPVDKTVLANEQVDAEGRSWRSGALVEKRNLKQWFIGITQYAEALEKDLKLLNGWPSKVKAMQKNWIGTSKGAEVKFPTNNGRVITVYTSRPDTLFSVQFVAIALNHPIAQEIARNDPKLEQFINKMKEKDDPESKDGYLLQGTKASIPIDFANKKSQKFDVPVYVAPYVLGSYGHGAVMGCPGHDDRDYAFWKLHNADKPILQVVSSGKETPVPFTGKTGTLEVRSDQFPLGPLSLGNYAGMTNTDAGKRITEVLSTLQAGGPSTQFKIRDWLISRQRFWGAPIPIVHCNECGTVPVPDDQLPVLLPEIEGEIFGKGNPLTKLPEFTKTTCPSCGSENARRETDTMDTFMDSSWYFFRYLDAHNSSEPFDKDLASKHIPVDMYIGGVEHAILHLLYSRFLAKFLADVGMWNSELAKANHFEPFLQLVTQGMVHGKTYTDPVTGRFLKPDELDERKLIKATGATPKISYEKMSKSKYNGADPAECIAKYGADATRAHMLFSAPLSDQLNWNEEHIAGITRWLDKVLGLASQIGQYANENTKRPSSDECFNEKELIKLYNGTCLEDAMLNQAEFDLINGVSTFINRISKSIDEELGFNTIISDYMKITNELISAMKSEKYIDPRILIHCYQQLVVVMAPVTPSVAEEAWELLHLALNEEHQSVFYQKFPEVLLLSSPYANYNVFINGKARGSLKGPKALEKQPDELLKLVLSQEQISKHVHGDIKKVITKPGVISLITRK</sequence>
<evidence type="ECO:0000256" key="5">
    <source>
        <dbReference type="ARBA" id="ARBA00022741"/>
    </source>
</evidence>
<gene>
    <name evidence="16" type="ORF">DIURU_001717</name>
</gene>
<accession>A0A642UYL8</accession>
<evidence type="ECO:0000313" key="17">
    <source>
        <dbReference type="Proteomes" id="UP000449547"/>
    </source>
</evidence>
<keyword evidence="17" id="KW-1185">Reference proteome</keyword>
<organism evidence="16 17">
    <name type="scientific">Diutina rugosa</name>
    <name type="common">Yeast</name>
    <name type="synonym">Candida rugosa</name>
    <dbReference type="NCBI Taxonomy" id="5481"/>
    <lineage>
        <taxon>Eukaryota</taxon>
        <taxon>Fungi</taxon>
        <taxon>Dikarya</taxon>
        <taxon>Ascomycota</taxon>
        <taxon>Saccharomycotina</taxon>
        <taxon>Pichiomycetes</taxon>
        <taxon>Debaryomycetaceae</taxon>
        <taxon>Diutina</taxon>
    </lineage>
</organism>
<dbReference type="PRINTS" id="PR00985">
    <property type="entry name" value="TRNASYNTHLEU"/>
</dbReference>
<dbReference type="GO" id="GO:0004823">
    <property type="term" value="F:leucine-tRNA ligase activity"/>
    <property type="evidence" value="ECO:0007669"/>
    <property type="project" value="UniProtKB-EC"/>
</dbReference>
<comment type="subcellular location">
    <subcellularLocation>
        <location evidence="1">Mitochondrion matrix</location>
    </subcellularLocation>
</comment>
<dbReference type="InterPro" id="IPR015413">
    <property type="entry name" value="Methionyl/Leucyl_tRNA_Synth"/>
</dbReference>
<evidence type="ECO:0000256" key="3">
    <source>
        <dbReference type="ARBA" id="ARBA00013164"/>
    </source>
</evidence>
<evidence type="ECO:0000256" key="4">
    <source>
        <dbReference type="ARBA" id="ARBA00022598"/>
    </source>
</evidence>
<dbReference type="EC" id="6.1.1.4" evidence="3"/>
<evidence type="ECO:0000256" key="2">
    <source>
        <dbReference type="ARBA" id="ARBA00005594"/>
    </source>
</evidence>
<dbReference type="AlphaFoldDB" id="A0A642UYL8"/>
<evidence type="ECO:0000259" key="15">
    <source>
        <dbReference type="Pfam" id="PF13603"/>
    </source>
</evidence>
<reference evidence="16 17" key="1">
    <citation type="submission" date="2019-07" db="EMBL/GenBank/DDBJ databases">
        <title>Genome assembly of two rare yeast pathogens: Diutina rugosa and Trichomonascus ciferrii.</title>
        <authorList>
            <person name="Mixao V."/>
            <person name="Saus E."/>
            <person name="Hansen A."/>
            <person name="Lass-Flor C."/>
            <person name="Gabaldon T."/>
        </authorList>
    </citation>
    <scope>NUCLEOTIDE SEQUENCE [LARGE SCALE GENOMIC DNA]</scope>
    <source>
        <strain evidence="16 17">CBS 613</strain>
    </source>
</reference>
<dbReference type="PANTHER" id="PTHR43740:SF2">
    <property type="entry name" value="LEUCINE--TRNA LIGASE, MITOCHONDRIAL"/>
    <property type="match status" value="1"/>
</dbReference>
<keyword evidence="5 11" id="KW-0547">Nucleotide-binding</keyword>
<feature type="domain" description="Methionyl/Valyl/Leucyl/Isoleucyl-tRNA synthetase anticodon-binding" evidence="13">
    <location>
        <begin position="755"/>
        <end position="871"/>
    </location>
</feature>
<dbReference type="EMBL" id="SWFT01000050">
    <property type="protein sequence ID" value="KAA8905289.1"/>
    <property type="molecule type" value="Genomic_DNA"/>
</dbReference>
<keyword evidence="4 11" id="KW-0436">Ligase</keyword>
<dbReference type="GO" id="GO:0005524">
    <property type="term" value="F:ATP binding"/>
    <property type="evidence" value="ECO:0007669"/>
    <property type="project" value="UniProtKB-KW"/>
</dbReference>
<comment type="similarity">
    <text evidence="2 11">Belongs to the class-I aminoacyl-tRNA synthetase family.</text>
</comment>
<feature type="domain" description="Leucyl-tRNA synthetase editing" evidence="15">
    <location>
        <begin position="240"/>
        <end position="388"/>
    </location>
</feature>
<evidence type="ECO:0000256" key="8">
    <source>
        <dbReference type="ARBA" id="ARBA00023146"/>
    </source>
</evidence>
<dbReference type="FunFam" id="3.40.50.620:FF:000003">
    <property type="entry name" value="Leucine--tRNA ligase"/>
    <property type="match status" value="1"/>
</dbReference>
<dbReference type="Pfam" id="PF00133">
    <property type="entry name" value="tRNA-synt_1"/>
    <property type="match status" value="1"/>
</dbReference>
<dbReference type="InterPro" id="IPR014729">
    <property type="entry name" value="Rossmann-like_a/b/a_fold"/>
</dbReference>
<dbReference type="InterPro" id="IPR025709">
    <property type="entry name" value="Leu_tRNA-synth_edit"/>
</dbReference>
<evidence type="ECO:0000256" key="7">
    <source>
        <dbReference type="ARBA" id="ARBA00022917"/>
    </source>
</evidence>
<dbReference type="Proteomes" id="UP000449547">
    <property type="component" value="Unassembled WGS sequence"/>
</dbReference>
<dbReference type="InterPro" id="IPR009008">
    <property type="entry name" value="Val/Leu/Ile-tRNA-synth_edit"/>
</dbReference>
<comment type="catalytic activity">
    <reaction evidence="10">
        <text>tRNA(Leu) + L-leucine + ATP = L-leucyl-tRNA(Leu) + AMP + diphosphate</text>
        <dbReference type="Rhea" id="RHEA:11688"/>
        <dbReference type="Rhea" id="RHEA-COMP:9613"/>
        <dbReference type="Rhea" id="RHEA-COMP:9622"/>
        <dbReference type="ChEBI" id="CHEBI:30616"/>
        <dbReference type="ChEBI" id="CHEBI:33019"/>
        <dbReference type="ChEBI" id="CHEBI:57427"/>
        <dbReference type="ChEBI" id="CHEBI:78442"/>
        <dbReference type="ChEBI" id="CHEBI:78494"/>
        <dbReference type="ChEBI" id="CHEBI:456215"/>
        <dbReference type="EC" id="6.1.1.4"/>
    </reaction>
</comment>
<dbReference type="Gene3D" id="1.10.730.10">
    <property type="entry name" value="Isoleucyl-tRNA Synthetase, Domain 1"/>
    <property type="match status" value="1"/>
</dbReference>
<dbReference type="PROSITE" id="PS00178">
    <property type="entry name" value="AA_TRNA_LIGASE_I"/>
    <property type="match status" value="1"/>
</dbReference>
<name>A0A642UYL8_DIURU</name>
<dbReference type="Gene3D" id="3.40.50.620">
    <property type="entry name" value="HUPs"/>
    <property type="match status" value="2"/>
</dbReference>
<evidence type="ECO:0000259" key="13">
    <source>
        <dbReference type="Pfam" id="PF08264"/>
    </source>
</evidence>
<evidence type="ECO:0000313" key="16">
    <source>
        <dbReference type="EMBL" id="KAA8905289.1"/>
    </source>
</evidence>
<dbReference type="Pfam" id="PF08264">
    <property type="entry name" value="Anticodon_1"/>
    <property type="match status" value="1"/>
</dbReference>
<dbReference type="Pfam" id="PF13603">
    <property type="entry name" value="tRNA-synt_1_2"/>
    <property type="match status" value="1"/>
</dbReference>
<evidence type="ECO:0000256" key="9">
    <source>
        <dbReference type="ARBA" id="ARBA00030520"/>
    </source>
</evidence>
<dbReference type="GO" id="GO:0006429">
    <property type="term" value="P:leucyl-tRNA aminoacylation"/>
    <property type="evidence" value="ECO:0007669"/>
    <property type="project" value="InterPro"/>
</dbReference>
<comment type="caution">
    <text evidence="16">The sequence shown here is derived from an EMBL/GenBank/DDBJ whole genome shotgun (WGS) entry which is preliminary data.</text>
</comment>
<dbReference type="SUPFAM" id="SSF52374">
    <property type="entry name" value="Nucleotidylyl transferase"/>
    <property type="match status" value="1"/>
</dbReference>
<dbReference type="VEuPathDB" id="FungiDB:DIURU_001717"/>
<dbReference type="OrthoDB" id="15954at2759"/>
<dbReference type="HAMAP" id="MF_00049_B">
    <property type="entry name" value="Leu_tRNA_synth_B"/>
    <property type="match status" value="1"/>
</dbReference>
<dbReference type="InterPro" id="IPR013155">
    <property type="entry name" value="M/V/L/I-tRNA-synth_anticd-bd"/>
</dbReference>
<evidence type="ECO:0000256" key="6">
    <source>
        <dbReference type="ARBA" id="ARBA00022840"/>
    </source>
</evidence>
<evidence type="ECO:0000259" key="14">
    <source>
        <dbReference type="Pfam" id="PF09334"/>
    </source>
</evidence>
<dbReference type="GO" id="GO:0002161">
    <property type="term" value="F:aminoacyl-tRNA deacylase activity"/>
    <property type="evidence" value="ECO:0007669"/>
    <property type="project" value="InterPro"/>
</dbReference>
<evidence type="ECO:0000259" key="12">
    <source>
        <dbReference type="Pfam" id="PF00133"/>
    </source>
</evidence>
<keyword evidence="6 11" id="KW-0067">ATP-binding</keyword>
<dbReference type="InterPro" id="IPR009080">
    <property type="entry name" value="tRNAsynth_Ia_anticodon-bd"/>
</dbReference>
<dbReference type="PANTHER" id="PTHR43740">
    <property type="entry name" value="LEUCYL-TRNA SYNTHETASE"/>
    <property type="match status" value="1"/>
</dbReference>
<feature type="domain" description="Aminoacyl-tRNA synthetase class Ia" evidence="12">
    <location>
        <begin position="446"/>
        <end position="571"/>
    </location>
</feature>
<dbReference type="InterPro" id="IPR002302">
    <property type="entry name" value="Leu-tRNA-ligase"/>
</dbReference>
<feature type="domain" description="Methionyl/Leucyl tRNA synthetase" evidence="14">
    <location>
        <begin position="57"/>
        <end position="191"/>
    </location>
</feature>
<proteinExistence type="inferred from homology"/>
<evidence type="ECO:0000256" key="10">
    <source>
        <dbReference type="ARBA" id="ARBA00047469"/>
    </source>
</evidence>
<dbReference type="SUPFAM" id="SSF47323">
    <property type="entry name" value="Anticodon-binding domain of a subclass of class I aminoacyl-tRNA synthetases"/>
    <property type="match status" value="1"/>
</dbReference>
<protein>
    <recommendedName>
        <fullName evidence="3">leucine--tRNA ligase</fullName>
        <ecNumber evidence="3">6.1.1.4</ecNumber>
    </recommendedName>
    <alternativeName>
        <fullName evidence="9">Leucyl-tRNA synthetase</fullName>
    </alternativeName>
</protein>
<dbReference type="SUPFAM" id="SSF50677">
    <property type="entry name" value="ValRS/IleRS/LeuRS editing domain"/>
    <property type="match status" value="1"/>
</dbReference>
<evidence type="ECO:0000256" key="1">
    <source>
        <dbReference type="ARBA" id="ARBA00004305"/>
    </source>
</evidence>
<dbReference type="GeneID" id="54780370"/>
<keyword evidence="8 11" id="KW-0030">Aminoacyl-tRNA synthetase</keyword>
<dbReference type="CDD" id="cd00812">
    <property type="entry name" value="LeuRS_core"/>
    <property type="match status" value="1"/>
</dbReference>
<dbReference type="FunFam" id="3.40.50.620:FF:000100">
    <property type="entry name" value="probable leucine--tRNA ligase, mitochondrial"/>
    <property type="match status" value="1"/>
</dbReference>
<dbReference type="OMA" id="GIEHACM"/>
<dbReference type="NCBIfam" id="TIGR00396">
    <property type="entry name" value="leuS_bact"/>
    <property type="match status" value="1"/>
</dbReference>
<evidence type="ECO:0000256" key="11">
    <source>
        <dbReference type="RuleBase" id="RU363035"/>
    </source>
</evidence>
<dbReference type="GO" id="GO:0032543">
    <property type="term" value="P:mitochondrial translation"/>
    <property type="evidence" value="ECO:0007669"/>
    <property type="project" value="TreeGrafter"/>
</dbReference>
<keyword evidence="7 11" id="KW-0648">Protein biosynthesis</keyword>
<dbReference type="Pfam" id="PF09334">
    <property type="entry name" value="tRNA-synt_1g"/>
    <property type="match status" value="1"/>
</dbReference>
<dbReference type="InterPro" id="IPR001412">
    <property type="entry name" value="aa-tRNA-synth_I_CS"/>
</dbReference>
<dbReference type="RefSeq" id="XP_034013675.1">
    <property type="nucleotide sequence ID" value="XM_034154291.1"/>
</dbReference>
<dbReference type="GO" id="GO:0005759">
    <property type="term" value="C:mitochondrial matrix"/>
    <property type="evidence" value="ECO:0007669"/>
    <property type="project" value="UniProtKB-SubCell"/>
</dbReference>